<evidence type="ECO:0000256" key="1">
    <source>
        <dbReference type="ARBA" id="ARBA00004651"/>
    </source>
</evidence>
<dbReference type="RefSeq" id="WP_138365282.1">
    <property type="nucleotide sequence ID" value="NZ_VCEJ01000002.1"/>
</dbReference>
<dbReference type="Proteomes" id="UP000306402">
    <property type="component" value="Unassembled WGS sequence"/>
</dbReference>
<evidence type="ECO:0000256" key="5">
    <source>
        <dbReference type="ARBA" id="ARBA00022692"/>
    </source>
</evidence>
<dbReference type="GO" id="GO:0005886">
    <property type="term" value="C:plasma membrane"/>
    <property type="evidence" value="ECO:0007669"/>
    <property type="project" value="UniProtKB-SubCell"/>
</dbReference>
<comment type="subcellular location">
    <subcellularLocation>
        <location evidence="1">Cell membrane</location>
        <topology evidence="1">Multi-pass membrane protein</topology>
    </subcellularLocation>
</comment>
<evidence type="ECO:0000256" key="2">
    <source>
        <dbReference type="ARBA" id="ARBA00022475"/>
    </source>
</evidence>
<accession>A0A5R9L756</accession>
<feature type="transmembrane region" description="Helical" evidence="8">
    <location>
        <begin position="138"/>
        <end position="155"/>
    </location>
</feature>
<evidence type="ECO:0000259" key="9">
    <source>
        <dbReference type="Pfam" id="PF13231"/>
    </source>
</evidence>
<feature type="transmembrane region" description="Helical" evidence="8">
    <location>
        <begin position="384"/>
        <end position="403"/>
    </location>
</feature>
<keyword evidence="11" id="KW-1185">Reference proteome</keyword>
<evidence type="ECO:0000256" key="4">
    <source>
        <dbReference type="ARBA" id="ARBA00022679"/>
    </source>
</evidence>
<evidence type="ECO:0000256" key="3">
    <source>
        <dbReference type="ARBA" id="ARBA00022676"/>
    </source>
</evidence>
<feature type="transmembrane region" description="Helical" evidence="8">
    <location>
        <begin position="357"/>
        <end position="378"/>
    </location>
</feature>
<name>A0A5R9L756_9BACT</name>
<feature type="transmembrane region" description="Helical" evidence="8">
    <location>
        <begin position="12"/>
        <end position="30"/>
    </location>
</feature>
<dbReference type="Pfam" id="PF13231">
    <property type="entry name" value="PMT_2"/>
    <property type="match status" value="1"/>
</dbReference>
<dbReference type="PANTHER" id="PTHR33908:SF3">
    <property type="entry name" value="UNDECAPRENYL PHOSPHATE-ALPHA-4-AMINO-4-DEOXY-L-ARABINOSE ARABINOSYL TRANSFERASE"/>
    <property type="match status" value="1"/>
</dbReference>
<dbReference type="GO" id="GO:0009103">
    <property type="term" value="P:lipopolysaccharide biosynthetic process"/>
    <property type="evidence" value="ECO:0007669"/>
    <property type="project" value="UniProtKB-ARBA"/>
</dbReference>
<evidence type="ECO:0000256" key="6">
    <source>
        <dbReference type="ARBA" id="ARBA00022989"/>
    </source>
</evidence>
<evidence type="ECO:0000256" key="7">
    <source>
        <dbReference type="ARBA" id="ARBA00023136"/>
    </source>
</evidence>
<dbReference type="InterPro" id="IPR050297">
    <property type="entry name" value="LipidA_mod_glycosyltrf_83"/>
</dbReference>
<feature type="transmembrane region" description="Helical" evidence="8">
    <location>
        <begin position="410"/>
        <end position="433"/>
    </location>
</feature>
<feature type="transmembrane region" description="Helical" evidence="8">
    <location>
        <begin position="83"/>
        <end position="101"/>
    </location>
</feature>
<organism evidence="10 11">
    <name type="scientific">Dyadobacter luticola</name>
    <dbReference type="NCBI Taxonomy" id="1979387"/>
    <lineage>
        <taxon>Bacteria</taxon>
        <taxon>Pseudomonadati</taxon>
        <taxon>Bacteroidota</taxon>
        <taxon>Cytophagia</taxon>
        <taxon>Cytophagales</taxon>
        <taxon>Spirosomataceae</taxon>
        <taxon>Dyadobacter</taxon>
    </lineage>
</organism>
<keyword evidence="6 8" id="KW-1133">Transmembrane helix</keyword>
<keyword evidence="2" id="KW-1003">Cell membrane</keyword>
<reference evidence="10 11" key="1">
    <citation type="submission" date="2019-05" db="EMBL/GenBank/DDBJ databases">
        <authorList>
            <person name="Qu J.-H."/>
        </authorList>
    </citation>
    <scope>NUCLEOTIDE SEQUENCE [LARGE SCALE GENOMIC DNA]</scope>
    <source>
        <strain evidence="10 11">T17</strain>
    </source>
</reference>
<sequence>MNDPFLKRYFPWLLLSGIVLNIPGLFLDILEPDGALYATLARHIAEHNDWVNLFGDGHDWLDKPHFPFWMAALSYKILGINSFAYKLPAFIFWLISLRYTYLLGRDLYDTDTARMATLIYAVAFHSTLNNFDVRAEPYLTACIIASTWHMLVVYKKKNNLHIIWAALFAACAITTKGIFVLLTIAGGWVIFWILTRQFKEFLNYRWWLMLVLTFLFILPELYTLYVQFDLHPEKVVFGKTNVSGLRFFFWDSQFGRFFNTGPIKGRGSITFFLHTTLWAFLPWSLGLVGGLFYLIRFDKNKQPIRWVIYGSTLLTFLLFSLSKFQLPHYLVILFPYFALITAYFFSQIANRPVLKTLSNIHTVLAIIALALVGWLQFVMDIENGFWVVGAGALVVIASFFIPYKNQLQQLLFKCYTMAAVLYLYLFVSFYPFLLTFQSGRQAARAIPEQDKNLPVAAYGEFSYTFEFYSPSEVRLICDEPTLQSFISKAPCYLYTTEAVAKSLLQSGLKANIKAKPKHFHITRLKYPFLNKKTRSQTLETRYLLFIN</sequence>
<dbReference type="GO" id="GO:0016763">
    <property type="term" value="F:pentosyltransferase activity"/>
    <property type="evidence" value="ECO:0007669"/>
    <property type="project" value="TreeGrafter"/>
</dbReference>
<gene>
    <name evidence="10" type="ORF">FEN17_06100</name>
</gene>
<feature type="domain" description="Glycosyltransferase RgtA/B/C/D-like" evidence="9">
    <location>
        <begin position="62"/>
        <end position="221"/>
    </location>
</feature>
<comment type="caution">
    <text evidence="10">The sequence shown here is derived from an EMBL/GenBank/DDBJ whole genome shotgun (WGS) entry which is preliminary data.</text>
</comment>
<keyword evidence="3" id="KW-0328">Glycosyltransferase</keyword>
<keyword evidence="7 8" id="KW-0472">Membrane</keyword>
<keyword evidence="4 10" id="KW-0808">Transferase</keyword>
<dbReference type="EMBL" id="VCEJ01000002">
    <property type="protein sequence ID" value="TLV04075.1"/>
    <property type="molecule type" value="Genomic_DNA"/>
</dbReference>
<feature type="transmembrane region" description="Helical" evidence="8">
    <location>
        <begin position="271"/>
        <end position="294"/>
    </location>
</feature>
<dbReference type="PANTHER" id="PTHR33908">
    <property type="entry name" value="MANNOSYLTRANSFERASE YKCB-RELATED"/>
    <property type="match status" value="1"/>
</dbReference>
<evidence type="ECO:0000256" key="8">
    <source>
        <dbReference type="SAM" id="Phobius"/>
    </source>
</evidence>
<protein>
    <submittedName>
        <fullName evidence="10">Glycosyl transferase</fullName>
    </submittedName>
</protein>
<proteinExistence type="predicted"/>
<feature type="transmembrane region" description="Helical" evidence="8">
    <location>
        <begin position="328"/>
        <end position="345"/>
    </location>
</feature>
<dbReference type="InterPro" id="IPR038731">
    <property type="entry name" value="RgtA/B/C-like"/>
</dbReference>
<evidence type="ECO:0000313" key="11">
    <source>
        <dbReference type="Proteomes" id="UP000306402"/>
    </source>
</evidence>
<dbReference type="GO" id="GO:0010041">
    <property type="term" value="P:response to iron(III) ion"/>
    <property type="evidence" value="ECO:0007669"/>
    <property type="project" value="TreeGrafter"/>
</dbReference>
<feature type="transmembrane region" description="Helical" evidence="8">
    <location>
        <begin position="206"/>
        <end position="225"/>
    </location>
</feature>
<evidence type="ECO:0000313" key="10">
    <source>
        <dbReference type="EMBL" id="TLV04075.1"/>
    </source>
</evidence>
<dbReference type="OrthoDB" id="9178203at2"/>
<feature type="transmembrane region" description="Helical" evidence="8">
    <location>
        <begin position="306"/>
        <end position="322"/>
    </location>
</feature>
<dbReference type="AlphaFoldDB" id="A0A5R9L756"/>
<keyword evidence="5 8" id="KW-0812">Transmembrane</keyword>
<feature type="transmembrane region" description="Helical" evidence="8">
    <location>
        <begin position="161"/>
        <end position="194"/>
    </location>
</feature>